<dbReference type="SUPFAM" id="SSF46894">
    <property type="entry name" value="C-terminal effector domain of the bipartite response regulators"/>
    <property type="match status" value="1"/>
</dbReference>
<dbReference type="GO" id="GO:0000160">
    <property type="term" value="P:phosphorelay signal transduction system"/>
    <property type="evidence" value="ECO:0007669"/>
    <property type="project" value="UniProtKB-KW"/>
</dbReference>
<feature type="domain" description="Response regulatory" evidence="8">
    <location>
        <begin position="14"/>
        <end position="128"/>
    </location>
</feature>
<dbReference type="Proteomes" id="UP000534870">
    <property type="component" value="Unassembled WGS sequence"/>
</dbReference>
<dbReference type="SMART" id="SM00448">
    <property type="entry name" value="REC"/>
    <property type="match status" value="1"/>
</dbReference>
<dbReference type="FunFam" id="3.40.50.2300:FF:000018">
    <property type="entry name" value="DNA-binding transcriptional regulator NtrC"/>
    <property type="match status" value="1"/>
</dbReference>
<evidence type="ECO:0000256" key="2">
    <source>
        <dbReference type="ARBA" id="ARBA00023012"/>
    </source>
</evidence>
<dbReference type="GO" id="GO:0003677">
    <property type="term" value="F:DNA binding"/>
    <property type="evidence" value="ECO:0007669"/>
    <property type="project" value="UniProtKB-KW"/>
</dbReference>
<dbReference type="InterPro" id="IPR001789">
    <property type="entry name" value="Sig_transdc_resp-reg_receiver"/>
</dbReference>
<dbReference type="InterPro" id="IPR036388">
    <property type="entry name" value="WH-like_DNA-bd_sf"/>
</dbReference>
<organism evidence="9 10">
    <name type="scientific">Nguyenibacter vanlangensis</name>
    <dbReference type="NCBI Taxonomy" id="1216886"/>
    <lineage>
        <taxon>Bacteria</taxon>
        <taxon>Pseudomonadati</taxon>
        <taxon>Pseudomonadota</taxon>
        <taxon>Alphaproteobacteria</taxon>
        <taxon>Acetobacterales</taxon>
        <taxon>Acetobacteraceae</taxon>
        <taxon>Nguyenibacter</taxon>
    </lineage>
</organism>
<feature type="modified residue" description="4-aspartylphosphate" evidence="6">
    <location>
        <position position="63"/>
    </location>
</feature>
<keyword evidence="5" id="KW-0804">Transcription</keyword>
<gene>
    <name evidence="9" type="ORF">HUK84_00290</name>
</gene>
<reference evidence="9 10" key="1">
    <citation type="submission" date="2020-06" db="EMBL/GenBank/DDBJ databases">
        <title>Description of novel acetic acid bacteria.</title>
        <authorList>
            <person name="Sombolestani A."/>
        </authorList>
    </citation>
    <scope>NUCLEOTIDE SEQUENCE [LARGE SCALE GENOMIC DNA]</scope>
    <source>
        <strain evidence="9 10">LMG 31431</strain>
    </source>
</reference>
<dbReference type="EMBL" id="JABXXP010000001">
    <property type="protein sequence ID" value="NVN09608.1"/>
    <property type="molecule type" value="Genomic_DNA"/>
</dbReference>
<evidence type="ECO:0000256" key="6">
    <source>
        <dbReference type="PROSITE-ProRule" id="PRU00169"/>
    </source>
</evidence>
<dbReference type="RefSeq" id="WP_176638404.1">
    <property type="nucleotide sequence ID" value="NZ_JABXXP010000001.1"/>
</dbReference>
<proteinExistence type="predicted"/>
<name>A0A7Y7M5K8_9PROT</name>
<dbReference type="PROSITE" id="PS50043">
    <property type="entry name" value="HTH_LUXR_2"/>
    <property type="match status" value="1"/>
</dbReference>
<dbReference type="InterPro" id="IPR011006">
    <property type="entry name" value="CheY-like_superfamily"/>
</dbReference>
<dbReference type="Gene3D" id="1.10.10.10">
    <property type="entry name" value="Winged helix-like DNA-binding domain superfamily/Winged helix DNA-binding domain"/>
    <property type="match status" value="1"/>
</dbReference>
<dbReference type="GO" id="GO:0006355">
    <property type="term" value="P:regulation of DNA-templated transcription"/>
    <property type="evidence" value="ECO:0007669"/>
    <property type="project" value="InterPro"/>
</dbReference>
<keyword evidence="2" id="KW-0902">Two-component regulatory system</keyword>
<accession>A0A7Y7M5K8</accession>
<feature type="domain" description="HTH luxR-type" evidence="7">
    <location>
        <begin position="144"/>
        <end position="209"/>
    </location>
</feature>
<dbReference type="SMART" id="SM00421">
    <property type="entry name" value="HTH_LUXR"/>
    <property type="match status" value="1"/>
</dbReference>
<protein>
    <submittedName>
        <fullName evidence="9">Response regulator transcription factor</fullName>
    </submittedName>
</protein>
<evidence type="ECO:0000259" key="7">
    <source>
        <dbReference type="PROSITE" id="PS50043"/>
    </source>
</evidence>
<dbReference type="PROSITE" id="PS50110">
    <property type="entry name" value="RESPONSE_REGULATORY"/>
    <property type="match status" value="1"/>
</dbReference>
<dbReference type="CDD" id="cd06170">
    <property type="entry name" value="LuxR_C_like"/>
    <property type="match status" value="1"/>
</dbReference>
<evidence type="ECO:0000313" key="9">
    <source>
        <dbReference type="EMBL" id="NVN09608.1"/>
    </source>
</evidence>
<dbReference type="Gene3D" id="3.40.50.2300">
    <property type="match status" value="1"/>
</dbReference>
<evidence type="ECO:0000313" key="10">
    <source>
        <dbReference type="Proteomes" id="UP000534870"/>
    </source>
</evidence>
<dbReference type="CDD" id="cd17537">
    <property type="entry name" value="REC_FixJ"/>
    <property type="match status" value="1"/>
</dbReference>
<dbReference type="PANTHER" id="PTHR44688">
    <property type="entry name" value="DNA-BINDING TRANSCRIPTIONAL ACTIVATOR DEVR_DOSR"/>
    <property type="match status" value="1"/>
</dbReference>
<dbReference type="InterPro" id="IPR000792">
    <property type="entry name" value="Tscrpt_reg_LuxR_C"/>
</dbReference>
<comment type="caution">
    <text evidence="9">The sequence shown here is derived from an EMBL/GenBank/DDBJ whole genome shotgun (WGS) entry which is preliminary data.</text>
</comment>
<dbReference type="InterPro" id="IPR016032">
    <property type="entry name" value="Sig_transdc_resp-reg_C-effctor"/>
</dbReference>
<dbReference type="PRINTS" id="PR00038">
    <property type="entry name" value="HTHLUXR"/>
</dbReference>
<sequence>MHVPAPSTMSETPVVIIVEDDTRVRKSLRSLLRSAGLQSIEYGSASDLLDQSLPAAERCLICDIRLPNLNGFDLKAALEQRGECVPVVFITAHGDIPMSVRAMKGGAIDFLEKPFRNQELLDAVTEALAADRRRRESVTRLRDLHARLEALSPREREVLKGVGAGRLNKQIASDLGLSEITVKLYRANLMRKMKARSFAELIRIIQTIETSAGPDHTRV</sequence>
<dbReference type="Pfam" id="PF00196">
    <property type="entry name" value="GerE"/>
    <property type="match status" value="1"/>
</dbReference>
<keyword evidence="3" id="KW-0805">Transcription regulation</keyword>
<evidence type="ECO:0000256" key="3">
    <source>
        <dbReference type="ARBA" id="ARBA00023015"/>
    </source>
</evidence>
<evidence type="ECO:0000259" key="8">
    <source>
        <dbReference type="PROSITE" id="PS50110"/>
    </source>
</evidence>
<evidence type="ECO:0000256" key="5">
    <source>
        <dbReference type="ARBA" id="ARBA00023163"/>
    </source>
</evidence>
<evidence type="ECO:0000256" key="4">
    <source>
        <dbReference type="ARBA" id="ARBA00023125"/>
    </source>
</evidence>
<keyword evidence="4" id="KW-0238">DNA-binding</keyword>
<dbReference type="PANTHER" id="PTHR44688:SF16">
    <property type="entry name" value="DNA-BINDING TRANSCRIPTIONAL ACTIVATOR DEVR_DOSR"/>
    <property type="match status" value="1"/>
</dbReference>
<dbReference type="SUPFAM" id="SSF52172">
    <property type="entry name" value="CheY-like"/>
    <property type="match status" value="1"/>
</dbReference>
<dbReference type="Pfam" id="PF00072">
    <property type="entry name" value="Response_reg"/>
    <property type="match status" value="1"/>
</dbReference>
<keyword evidence="1 6" id="KW-0597">Phosphoprotein</keyword>
<dbReference type="AlphaFoldDB" id="A0A7Y7M5K8"/>
<dbReference type="PROSITE" id="PS00622">
    <property type="entry name" value="HTH_LUXR_1"/>
    <property type="match status" value="1"/>
</dbReference>
<evidence type="ECO:0000256" key="1">
    <source>
        <dbReference type="ARBA" id="ARBA00022553"/>
    </source>
</evidence>